<reference evidence="2" key="1">
    <citation type="submission" date="2020-05" db="EMBL/GenBank/DDBJ databases">
        <authorList>
            <person name="Wang L."/>
            <person name="Shao Z."/>
        </authorList>
    </citation>
    <scope>NUCLEOTIDE SEQUENCE</scope>
    <source>
        <strain evidence="1">MCCC 1A05748</strain>
        <strain evidence="2">MCCC 1A05776</strain>
    </source>
</reference>
<evidence type="ECO:0000313" key="3">
    <source>
        <dbReference type="Proteomes" id="UP001320154"/>
    </source>
</evidence>
<name>A0AAW4YRM5_9GAMM</name>
<accession>A0AAW4YRM5</accession>
<organism evidence="2 4">
    <name type="scientific">Billgrantia desiderata</name>
    <dbReference type="NCBI Taxonomy" id="52021"/>
    <lineage>
        <taxon>Bacteria</taxon>
        <taxon>Pseudomonadati</taxon>
        <taxon>Pseudomonadota</taxon>
        <taxon>Gammaproteobacteria</taxon>
        <taxon>Oceanospirillales</taxon>
        <taxon>Halomonadaceae</taxon>
        <taxon>Billgrantia</taxon>
    </lineage>
</organism>
<evidence type="ECO:0000313" key="2">
    <source>
        <dbReference type="EMBL" id="MCE8050635.1"/>
    </source>
</evidence>
<reference evidence="2 3" key="2">
    <citation type="journal article" date="2021" name="Front. Microbiol.">
        <title>Aerobic Denitrification and Heterotrophic Sulfur Oxidation in the Genus Halomonas Revealed by Six Novel Species Characterizations and Genome-Based Analysis.</title>
        <authorList>
            <person name="Wang L."/>
            <person name="Shao Z."/>
        </authorList>
    </citation>
    <scope>NUCLEOTIDE SEQUENCE</scope>
    <source>
        <strain evidence="1 3">MCCC 1A05748</strain>
        <strain evidence="2">MCCC 1A05776</strain>
    </source>
</reference>
<proteinExistence type="predicted"/>
<dbReference type="Proteomes" id="UP001320178">
    <property type="component" value="Unassembled WGS sequence"/>
</dbReference>
<keyword evidence="3" id="KW-1185">Reference proteome</keyword>
<dbReference type="RefSeq" id="WP_191224477.1">
    <property type="nucleotide sequence ID" value="NZ_JAAQTN010000038.1"/>
</dbReference>
<dbReference type="AlphaFoldDB" id="A0AAW4YRM5"/>
<comment type="caution">
    <text evidence="2">The sequence shown here is derived from an EMBL/GenBank/DDBJ whole genome shotgun (WGS) entry which is preliminary data.</text>
</comment>
<sequence>MPDSHDSQLHYPDIEVYLRQAPLAAIDAWLGETLDAAPLREAGRNKWQTRGHYDGQVVPVLLVEKAADGFASLWFDSDRTPWPRDCDCARDAAARLGCEVRCSLGGWQPGDDPDRFWQVLPDGSEGAIDWPDSGQ</sequence>
<dbReference type="EMBL" id="JABFTS010000001">
    <property type="protein sequence ID" value="MCE8050635.1"/>
    <property type="molecule type" value="Genomic_DNA"/>
</dbReference>
<protein>
    <submittedName>
        <fullName evidence="2">Uncharacterized protein</fullName>
    </submittedName>
</protein>
<dbReference type="EMBL" id="JABFTQ010000006">
    <property type="protein sequence ID" value="MCE8047328.1"/>
    <property type="molecule type" value="Genomic_DNA"/>
</dbReference>
<dbReference type="Proteomes" id="UP001320154">
    <property type="component" value="Unassembled WGS sequence"/>
</dbReference>
<gene>
    <name evidence="1" type="ORF">HOP60_11385</name>
    <name evidence="2" type="ORF">HOP61_04955</name>
</gene>
<evidence type="ECO:0000313" key="1">
    <source>
        <dbReference type="EMBL" id="MCE8047328.1"/>
    </source>
</evidence>
<evidence type="ECO:0000313" key="4">
    <source>
        <dbReference type="Proteomes" id="UP001320178"/>
    </source>
</evidence>